<protein>
    <submittedName>
        <fullName evidence="8">Uncharacterized protein</fullName>
    </submittedName>
</protein>
<dbReference type="Proteomes" id="UP000801428">
    <property type="component" value="Unassembled WGS sequence"/>
</dbReference>
<evidence type="ECO:0000313" key="9">
    <source>
        <dbReference type="Proteomes" id="UP000801428"/>
    </source>
</evidence>
<dbReference type="Pfam" id="PF13520">
    <property type="entry name" value="AA_permease_2"/>
    <property type="match status" value="1"/>
</dbReference>
<feature type="transmembrane region" description="Helical" evidence="7">
    <location>
        <begin position="221"/>
        <end position="248"/>
    </location>
</feature>
<feature type="transmembrane region" description="Helical" evidence="7">
    <location>
        <begin position="535"/>
        <end position="553"/>
    </location>
</feature>
<feature type="transmembrane region" description="Helical" evidence="7">
    <location>
        <begin position="435"/>
        <end position="459"/>
    </location>
</feature>
<sequence length="611" mass="67441">MLPPRRPQTAPPPGHVPLIAHVPSHAPGQRQLYVDDYDENTWHQHPGQTNRSVSNPQPIHRGPERRLIGLVNSEAPGQPALHSSQDTPDWPIRLETPRAPPIPLPSNVREPVTYAPFTNPTFRASEWREEQRSLSTPVVRPGAAQINNSPRDQDDLRAMKLTQQFVRVFRHRHHSYVDGKSVHEEGQASDASTHTWFTIHSFGLFGFASMHLAAWEQSLLVLGSALSVGGVGTILIAYLVVASLYGLVTKSLSDMVRDNPNSAGPFYWTAAYREPFESPSAAHIMTWLCAWMNFLGAGINLIVNMLFVTDVIIFLFTLAGRSSRFVYSSEEPLQHLKLPWALPVTVIVVIAVALFVNWKGAKQLPSLGHVFHFCHWAGFFLFAVTIPVLYNNIVGWPNVFAGFLSSSVLIQPFLGGGFVAHIAEEVVDASVVLPWSMNVSFAFEAFTGLATLMAIAISIGEEGIPTAPELASLMLETSYVPLAYLFGVTFAVLLVMRNTALLATTARQLMAVARSSEMKSFGFFHDIDESVGPRAALIAVTLLTALTGILTMLRDYRIVFEQLRRLGVLCTLTTHIICIGAKLLRARESQTVHATTMRQLYETAAKKSIVD</sequence>
<dbReference type="EMBL" id="SWKU01000004">
    <property type="protein sequence ID" value="KAF3007676.1"/>
    <property type="molecule type" value="Genomic_DNA"/>
</dbReference>
<evidence type="ECO:0000256" key="3">
    <source>
        <dbReference type="ARBA" id="ARBA00022692"/>
    </source>
</evidence>
<keyword evidence="4 7" id="KW-1133">Transmembrane helix</keyword>
<name>A0A9P4WDE2_CURKU</name>
<dbReference type="GO" id="GO:0022857">
    <property type="term" value="F:transmembrane transporter activity"/>
    <property type="evidence" value="ECO:0007669"/>
    <property type="project" value="InterPro"/>
</dbReference>
<comment type="caution">
    <text evidence="8">The sequence shown here is derived from an EMBL/GenBank/DDBJ whole genome shotgun (WGS) entry which is preliminary data.</text>
</comment>
<evidence type="ECO:0000256" key="1">
    <source>
        <dbReference type="ARBA" id="ARBA00004141"/>
    </source>
</evidence>
<feature type="compositionally biased region" description="Polar residues" evidence="6">
    <location>
        <begin position="46"/>
        <end position="57"/>
    </location>
</feature>
<dbReference type="OrthoDB" id="10514167at2759"/>
<feature type="region of interest" description="Disordered" evidence="6">
    <location>
        <begin position="1"/>
        <end position="28"/>
    </location>
</feature>
<feature type="transmembrane region" description="Helical" evidence="7">
    <location>
        <begin position="338"/>
        <end position="358"/>
    </location>
</feature>
<comment type="subcellular location">
    <subcellularLocation>
        <location evidence="1">Membrane</location>
        <topology evidence="1">Multi-pass membrane protein</topology>
    </subcellularLocation>
</comment>
<keyword evidence="9" id="KW-1185">Reference proteome</keyword>
<evidence type="ECO:0000256" key="4">
    <source>
        <dbReference type="ARBA" id="ARBA00022989"/>
    </source>
</evidence>
<feature type="transmembrane region" description="Helical" evidence="7">
    <location>
        <begin position="479"/>
        <end position="500"/>
    </location>
</feature>
<feature type="transmembrane region" description="Helical" evidence="7">
    <location>
        <begin position="196"/>
        <end position="215"/>
    </location>
</feature>
<evidence type="ECO:0000256" key="2">
    <source>
        <dbReference type="ARBA" id="ARBA00022448"/>
    </source>
</evidence>
<dbReference type="AlphaFoldDB" id="A0A9P4WDE2"/>
<feature type="transmembrane region" description="Helical" evidence="7">
    <location>
        <begin position="402"/>
        <end position="423"/>
    </location>
</feature>
<feature type="compositionally biased region" description="Pro residues" evidence="6">
    <location>
        <begin position="1"/>
        <end position="15"/>
    </location>
</feature>
<evidence type="ECO:0000256" key="5">
    <source>
        <dbReference type="ARBA" id="ARBA00023136"/>
    </source>
</evidence>
<dbReference type="InterPro" id="IPR002293">
    <property type="entry name" value="AA/rel_permease1"/>
</dbReference>
<keyword evidence="3 7" id="KW-0812">Transmembrane</keyword>
<gene>
    <name evidence="8" type="ORF">E8E13_009144</name>
</gene>
<evidence type="ECO:0000256" key="7">
    <source>
        <dbReference type="SAM" id="Phobius"/>
    </source>
</evidence>
<reference evidence="8" key="1">
    <citation type="submission" date="2019-04" db="EMBL/GenBank/DDBJ databases">
        <title>Sequencing of skin fungus with MAO and IRED activity.</title>
        <authorList>
            <person name="Marsaioli A.J."/>
            <person name="Bonatto J.M.C."/>
            <person name="Reis Junior O."/>
        </authorList>
    </citation>
    <scope>NUCLEOTIDE SEQUENCE</scope>
    <source>
        <strain evidence="8">30M1</strain>
    </source>
</reference>
<evidence type="ECO:0000256" key="6">
    <source>
        <dbReference type="SAM" id="MobiDB-lite"/>
    </source>
</evidence>
<dbReference type="PANTHER" id="PTHR45649">
    <property type="entry name" value="AMINO-ACID PERMEASE BAT1"/>
    <property type="match status" value="1"/>
</dbReference>
<evidence type="ECO:0000313" key="8">
    <source>
        <dbReference type="EMBL" id="KAF3007676.1"/>
    </source>
</evidence>
<keyword evidence="2" id="KW-0813">Transport</keyword>
<feature type="transmembrane region" description="Helical" evidence="7">
    <location>
        <begin position="370"/>
        <end position="390"/>
    </location>
</feature>
<proteinExistence type="predicted"/>
<organism evidence="8 9">
    <name type="scientific">Curvularia kusanoi</name>
    <name type="common">Cochliobolus kusanoi</name>
    <dbReference type="NCBI Taxonomy" id="90978"/>
    <lineage>
        <taxon>Eukaryota</taxon>
        <taxon>Fungi</taxon>
        <taxon>Dikarya</taxon>
        <taxon>Ascomycota</taxon>
        <taxon>Pezizomycotina</taxon>
        <taxon>Dothideomycetes</taxon>
        <taxon>Pleosporomycetidae</taxon>
        <taxon>Pleosporales</taxon>
        <taxon>Pleosporineae</taxon>
        <taxon>Pleosporaceae</taxon>
        <taxon>Curvularia</taxon>
    </lineage>
</organism>
<feature type="transmembrane region" description="Helical" evidence="7">
    <location>
        <begin position="294"/>
        <end position="318"/>
    </location>
</feature>
<dbReference type="PANTHER" id="PTHR45649:SF2">
    <property type="entry name" value="ACID PERMEASE, PUTATIVE-RELATED"/>
    <property type="match status" value="1"/>
</dbReference>
<dbReference type="GO" id="GO:0016020">
    <property type="term" value="C:membrane"/>
    <property type="evidence" value="ECO:0007669"/>
    <property type="project" value="UniProtKB-SubCell"/>
</dbReference>
<accession>A0A9P4WDE2</accession>
<feature type="region of interest" description="Disordered" evidence="6">
    <location>
        <begin position="40"/>
        <end position="62"/>
    </location>
</feature>
<dbReference type="Gene3D" id="1.20.1740.10">
    <property type="entry name" value="Amino acid/polyamine transporter I"/>
    <property type="match status" value="1"/>
</dbReference>
<keyword evidence="5 7" id="KW-0472">Membrane</keyword>